<dbReference type="GO" id="GO:0004497">
    <property type="term" value="F:monooxygenase activity"/>
    <property type="evidence" value="ECO:0007669"/>
    <property type="project" value="UniProtKB-KW"/>
</dbReference>
<evidence type="ECO:0000256" key="4">
    <source>
        <dbReference type="ARBA" id="ARBA00023004"/>
    </source>
</evidence>
<dbReference type="AlphaFoldDB" id="A0A2P6V6I3"/>
<evidence type="ECO:0000256" key="3">
    <source>
        <dbReference type="ARBA" id="ARBA00023002"/>
    </source>
</evidence>
<comment type="caution">
    <text evidence="6">The sequence shown here is derived from an EMBL/GenBank/DDBJ whole genome shotgun (WGS) entry which is preliminary data.</text>
</comment>
<evidence type="ECO:0000256" key="1">
    <source>
        <dbReference type="ARBA" id="ARBA00006787"/>
    </source>
</evidence>
<dbReference type="Proteomes" id="UP000239649">
    <property type="component" value="Unassembled WGS sequence"/>
</dbReference>
<feature type="binding site" evidence="5">
    <location>
        <position position="192"/>
    </location>
    <ligand>
        <name>Fe cation</name>
        <dbReference type="ChEBI" id="CHEBI:24875"/>
        <note>catalytic</note>
    </ligand>
</feature>
<sequence length="523" mass="56096">MADGPHAAGLTGKCVEALQPLDLAVTGALPPWLDGIRLLRNGPGTFDLQLDSGEAFTVPHWFDGLTQLHEFSVEGGGVRYRSRHLYPALEAHIRKHGVYGTFSGCPGRKKGVLGALALQVRRALGLAPALAPKDPTARMNIGVTIGSICEKLYSKSDVNALAEIDPATLAPLPQTSYAAFDKRFKGFLSAAHGQRDEAAGTYYNYTMDLTATGHAIYHVFGIPDAGRGTPHLLASVRAEPAYVHSFAQTRRYIVLIVWPLLLGLPSLALHGAPGAALDWRPERGTRFYVIDKEPGGAGHVATFKSEPFFCFHTINAWEDEAAGALHIDLAGHDDGMGWFEQFSLPRLRSAATPPPRVDIRRYTLPALAAAVAAGPRSEQPASRTTLASSDTPGGVWTYELPRINKAHAMQPYRFVYTAAATSAGAPFFDAIAKTDVGTGSTQLWRTRGHFPGEPVFVARPGGTAEDDGLLLSVVLAGPEQHSYLLLLDAASLQEVARAMLPHTIGFGFHGNVFQRDGATTDLA</sequence>
<feature type="binding site" evidence="5">
    <location>
        <position position="312"/>
    </location>
    <ligand>
        <name>Fe cation</name>
        <dbReference type="ChEBI" id="CHEBI:24875"/>
        <note>catalytic</note>
    </ligand>
</feature>
<evidence type="ECO:0000313" key="6">
    <source>
        <dbReference type="EMBL" id="PSC69694.1"/>
    </source>
</evidence>
<feature type="binding site" evidence="5">
    <location>
        <position position="509"/>
    </location>
    <ligand>
        <name>Fe cation</name>
        <dbReference type="ChEBI" id="CHEBI:24875"/>
        <note>catalytic</note>
    </ligand>
</feature>
<accession>A0A2P6V6I3</accession>
<evidence type="ECO:0000256" key="5">
    <source>
        <dbReference type="PIRSR" id="PIRSR604294-1"/>
    </source>
</evidence>
<proteinExistence type="inferred from homology"/>
<keyword evidence="7" id="KW-1185">Reference proteome</keyword>
<dbReference type="OrthoDB" id="407010at2759"/>
<keyword evidence="4 5" id="KW-0408">Iron</keyword>
<keyword evidence="2 5" id="KW-0479">Metal-binding</keyword>
<name>A0A2P6V6I3_9CHLO</name>
<evidence type="ECO:0000256" key="2">
    <source>
        <dbReference type="ARBA" id="ARBA00022723"/>
    </source>
</evidence>
<comment type="similarity">
    <text evidence="1">Belongs to the carotenoid oxygenase family.</text>
</comment>
<dbReference type="GO" id="GO:0046872">
    <property type="term" value="F:metal ion binding"/>
    <property type="evidence" value="ECO:0007669"/>
    <property type="project" value="UniProtKB-KW"/>
</dbReference>
<dbReference type="GO" id="GO:0010436">
    <property type="term" value="F:carotenoid dioxygenase activity"/>
    <property type="evidence" value="ECO:0007669"/>
    <property type="project" value="TreeGrafter"/>
</dbReference>
<dbReference type="GO" id="GO:0016121">
    <property type="term" value="P:carotene catabolic process"/>
    <property type="evidence" value="ECO:0007669"/>
    <property type="project" value="TreeGrafter"/>
</dbReference>
<gene>
    <name evidence="6" type="ORF">C2E20_6835</name>
</gene>
<comment type="cofactor">
    <cofactor evidence="5">
        <name>Fe(2+)</name>
        <dbReference type="ChEBI" id="CHEBI:29033"/>
    </cofactor>
    <text evidence="5">Binds 1 Fe(2+) ion per subunit.</text>
</comment>
<keyword evidence="3" id="KW-0560">Oxidoreductase</keyword>
<evidence type="ECO:0000313" key="7">
    <source>
        <dbReference type="Proteomes" id="UP000239649"/>
    </source>
</evidence>
<feature type="binding site" evidence="5">
    <location>
        <position position="244"/>
    </location>
    <ligand>
        <name>Fe cation</name>
        <dbReference type="ChEBI" id="CHEBI:24875"/>
        <note>catalytic</note>
    </ligand>
</feature>
<reference evidence="6 7" key="1">
    <citation type="journal article" date="2018" name="Plant J.">
        <title>Genome sequences of Chlorella sorokiniana UTEX 1602 and Micractinium conductrix SAG 241.80: implications to maltose excretion by a green alga.</title>
        <authorList>
            <person name="Arriola M.B."/>
            <person name="Velmurugan N."/>
            <person name="Zhang Y."/>
            <person name="Plunkett M.H."/>
            <person name="Hondzo H."/>
            <person name="Barney B.M."/>
        </authorList>
    </citation>
    <scope>NUCLEOTIDE SEQUENCE [LARGE SCALE GENOMIC DNA]</scope>
    <source>
        <strain evidence="6 7">SAG 241.80</strain>
    </source>
</reference>
<organism evidence="6 7">
    <name type="scientific">Micractinium conductrix</name>
    <dbReference type="NCBI Taxonomy" id="554055"/>
    <lineage>
        <taxon>Eukaryota</taxon>
        <taxon>Viridiplantae</taxon>
        <taxon>Chlorophyta</taxon>
        <taxon>core chlorophytes</taxon>
        <taxon>Trebouxiophyceae</taxon>
        <taxon>Chlorellales</taxon>
        <taxon>Chlorellaceae</taxon>
        <taxon>Chlorella clade</taxon>
        <taxon>Micractinium</taxon>
    </lineage>
</organism>
<dbReference type="PANTHER" id="PTHR10543:SF24">
    <property type="entry name" value="CAROTENOID ISOMEROOXYGENASE"/>
    <property type="match status" value="1"/>
</dbReference>
<dbReference type="InterPro" id="IPR004294">
    <property type="entry name" value="Carotenoid_Oase"/>
</dbReference>
<dbReference type="PANTHER" id="PTHR10543">
    <property type="entry name" value="BETA-CAROTENE DIOXYGENASE"/>
    <property type="match status" value="1"/>
</dbReference>
<dbReference type="EMBL" id="LHPF02000025">
    <property type="protein sequence ID" value="PSC69694.1"/>
    <property type="molecule type" value="Genomic_DNA"/>
</dbReference>
<dbReference type="STRING" id="554055.A0A2P6V6I3"/>
<protein>
    <submittedName>
        <fullName evidence="6">Betacarotene 15,15 -monooxygenase</fullName>
    </submittedName>
</protein>
<dbReference type="Pfam" id="PF03055">
    <property type="entry name" value="RPE65"/>
    <property type="match status" value="1"/>
</dbReference>